<keyword evidence="4" id="KW-1185">Reference proteome</keyword>
<protein>
    <recommendedName>
        <fullName evidence="2">BAH domain-containing protein</fullName>
    </recommendedName>
</protein>
<dbReference type="Gene3D" id="2.30.30.490">
    <property type="match status" value="1"/>
</dbReference>
<dbReference type="InterPro" id="IPR001025">
    <property type="entry name" value="BAH_dom"/>
</dbReference>
<evidence type="ECO:0000259" key="2">
    <source>
        <dbReference type="PROSITE" id="PS51038"/>
    </source>
</evidence>
<feature type="region of interest" description="Disordered" evidence="1">
    <location>
        <begin position="212"/>
        <end position="277"/>
    </location>
</feature>
<comment type="caution">
    <text evidence="3">The sequence shown here is derived from an EMBL/GenBank/DDBJ whole genome shotgun (WGS) entry which is preliminary data.</text>
</comment>
<evidence type="ECO:0000256" key="1">
    <source>
        <dbReference type="SAM" id="MobiDB-lite"/>
    </source>
</evidence>
<evidence type="ECO:0000313" key="3">
    <source>
        <dbReference type="EMBL" id="KAL2059671.1"/>
    </source>
</evidence>
<dbReference type="PROSITE" id="PS51038">
    <property type="entry name" value="BAH"/>
    <property type="match status" value="1"/>
</dbReference>
<accession>A0ABR4BRD2</accession>
<dbReference type="SMART" id="SM00439">
    <property type="entry name" value="BAH"/>
    <property type="match status" value="1"/>
</dbReference>
<dbReference type="InterPro" id="IPR043151">
    <property type="entry name" value="BAH_sf"/>
</dbReference>
<proteinExistence type="predicted"/>
<dbReference type="Pfam" id="PF01426">
    <property type="entry name" value="BAH"/>
    <property type="match status" value="1"/>
</dbReference>
<evidence type="ECO:0000313" key="4">
    <source>
        <dbReference type="Proteomes" id="UP001590951"/>
    </source>
</evidence>
<dbReference type="EMBL" id="JBHFEH010000001">
    <property type="protein sequence ID" value="KAL2059671.1"/>
    <property type="molecule type" value="Genomic_DNA"/>
</dbReference>
<reference evidence="3 4" key="1">
    <citation type="submission" date="2024-09" db="EMBL/GenBank/DDBJ databases">
        <title>Rethinking Asexuality: The Enigmatic Case of Functional Sexual Genes in Lepraria (Stereocaulaceae).</title>
        <authorList>
            <person name="Doellman M."/>
            <person name="Sun Y."/>
            <person name="Barcenas-Pena A."/>
            <person name="Lumbsch H.T."/>
            <person name="Grewe F."/>
        </authorList>
    </citation>
    <scope>NUCLEOTIDE SEQUENCE [LARGE SCALE GENOMIC DNA]</scope>
    <source>
        <strain evidence="3 4">Grewe 0041</strain>
    </source>
</reference>
<dbReference type="Proteomes" id="UP001590951">
    <property type="component" value="Unassembled WGS sequence"/>
</dbReference>
<gene>
    <name evidence="3" type="ORF">ABVK25_000964</name>
</gene>
<organism evidence="3 4">
    <name type="scientific">Lepraria finkii</name>
    <dbReference type="NCBI Taxonomy" id="1340010"/>
    <lineage>
        <taxon>Eukaryota</taxon>
        <taxon>Fungi</taxon>
        <taxon>Dikarya</taxon>
        <taxon>Ascomycota</taxon>
        <taxon>Pezizomycotina</taxon>
        <taxon>Lecanoromycetes</taxon>
        <taxon>OSLEUM clade</taxon>
        <taxon>Lecanoromycetidae</taxon>
        <taxon>Lecanorales</taxon>
        <taxon>Lecanorineae</taxon>
        <taxon>Stereocaulaceae</taxon>
        <taxon>Lepraria</taxon>
    </lineage>
</organism>
<sequence>MPHSTRKPSEKSITKAERARQYLIEGGVTREDSDDELGLEDYPWEWIYSSEPGSESDIIGARMGDFQCMIGDCVLLKAEGNGEAWIGLICHFEEDEEDSEKMANFMWFSTDREIRNKQKKRTDALANEVYITPSWDNNPLTSINGRATVVSRKTFEKRYPNGKVPRSSKDYGKIFICRRGCNTRTATYTDEFVWDDVYQSADDILPLIERIQNQTKATRKRKKKRRRRSRRMGSHESRSTRRAQNTQQETKILPCRNPNLQKPHPPLDSQPQPTNAL</sequence>
<name>A0ABR4BRD2_9LECA</name>
<dbReference type="SUPFAM" id="SSF82061">
    <property type="entry name" value="BAH domain"/>
    <property type="match status" value="1"/>
</dbReference>
<feature type="domain" description="BAH" evidence="2">
    <location>
        <begin position="66"/>
        <end position="192"/>
    </location>
</feature>
<feature type="compositionally biased region" description="Basic residues" evidence="1">
    <location>
        <begin position="217"/>
        <end position="232"/>
    </location>
</feature>